<dbReference type="CDD" id="cd06127">
    <property type="entry name" value="DEDDh"/>
    <property type="match status" value="1"/>
</dbReference>
<dbReference type="GO" id="GO:0003677">
    <property type="term" value="F:DNA binding"/>
    <property type="evidence" value="ECO:0007669"/>
    <property type="project" value="InterPro"/>
</dbReference>
<dbReference type="AlphaFoldDB" id="A0A562PUQ8"/>
<dbReference type="GO" id="GO:0005829">
    <property type="term" value="C:cytosol"/>
    <property type="evidence" value="ECO:0007669"/>
    <property type="project" value="TreeGrafter"/>
</dbReference>
<dbReference type="PANTHER" id="PTHR30231:SF41">
    <property type="entry name" value="DNA POLYMERASE III SUBUNIT EPSILON"/>
    <property type="match status" value="1"/>
</dbReference>
<sequence length="177" mass="20819">MICFIDFETSGIDVFKDYPIEFGAVLVDDKLNIIKEFHSFINPDRKRKISSAALKIHGLKKDDLVRMPNSKQVITSFFNEMGHDFKLAGWNISFDVVFLRKLAHQNSMMREYNKINYRHLDIQSISYLYNKMNKNLIDNNSLDNMCKIFNLNRKDKHNALDDAKLTFEIYKKIISTI</sequence>
<dbReference type="Pfam" id="PF00929">
    <property type="entry name" value="RNase_T"/>
    <property type="match status" value="1"/>
</dbReference>
<dbReference type="OrthoDB" id="9803925at2"/>
<protein>
    <submittedName>
        <fullName evidence="2">DNA polymerase III epsilon subunit</fullName>
    </submittedName>
    <submittedName>
        <fullName evidence="3">DNA polymerase-3 subunit alpha (Gram-positive type)</fullName>
    </submittedName>
</protein>
<proteinExistence type="predicted"/>
<gene>
    <name evidence="2" type="ORF">DFR66_105151</name>
    <name evidence="3" type="ORF">IQ02_01351</name>
</gene>
<accession>A0A562PUQ8</accession>
<dbReference type="Proteomes" id="UP000254518">
    <property type="component" value="Unassembled WGS sequence"/>
</dbReference>
<dbReference type="Proteomes" id="UP000321392">
    <property type="component" value="Unassembled WGS sequence"/>
</dbReference>
<dbReference type="InterPro" id="IPR012337">
    <property type="entry name" value="RNaseH-like_sf"/>
</dbReference>
<dbReference type="InterPro" id="IPR036397">
    <property type="entry name" value="RNaseH_sf"/>
</dbReference>
<name>A0A562PUQ8_9FLAO</name>
<reference evidence="3" key="3">
    <citation type="submission" date="2019-07" db="EMBL/GenBank/DDBJ databases">
        <authorList>
            <person name="Whitman W."/>
            <person name="Huntemann M."/>
            <person name="Clum A."/>
            <person name="Pillay M."/>
            <person name="Palaniappan K."/>
            <person name="Varghese N."/>
            <person name="Mikhailova N."/>
            <person name="Stamatis D."/>
            <person name="Reddy T."/>
            <person name="Daum C."/>
            <person name="Shapiro N."/>
            <person name="Ivanova N."/>
            <person name="Kyrpides N."/>
            <person name="Woyke T."/>
        </authorList>
    </citation>
    <scope>NUCLEOTIDE SEQUENCE</scope>
    <source>
        <strain evidence="3">CGMCC 1.5380</strain>
    </source>
</reference>
<reference evidence="2 4" key="2">
    <citation type="submission" date="2018-07" db="EMBL/GenBank/DDBJ databases">
        <title>Genomic Encyclopedia of Type Strains, Phase IV (KMG-IV): sequencing the most valuable type-strain genomes for metagenomic binning, comparative biology and taxonomic classification.</title>
        <authorList>
            <person name="Goeker M."/>
        </authorList>
    </citation>
    <scope>NUCLEOTIDE SEQUENCE [LARGE SCALE GENOMIC DNA]</scope>
    <source>
        <strain evidence="2 4">DSM 19728</strain>
    </source>
</reference>
<dbReference type="EMBL" id="QQBA01000005">
    <property type="protein sequence ID" value="RDI56282.1"/>
    <property type="molecule type" value="Genomic_DNA"/>
</dbReference>
<dbReference type="InterPro" id="IPR013520">
    <property type="entry name" value="Ribonucl_H"/>
</dbReference>
<dbReference type="SMART" id="SM00479">
    <property type="entry name" value="EXOIII"/>
    <property type="match status" value="1"/>
</dbReference>
<reference evidence="3 5" key="1">
    <citation type="journal article" date="2015" name="Stand. Genomic Sci.">
        <title>Genomic Encyclopedia of Bacterial and Archaeal Type Strains, Phase III: the genomes of soil and plant-associated and newly described type strains.</title>
        <authorList>
            <person name="Whitman W.B."/>
            <person name="Woyke T."/>
            <person name="Klenk H.P."/>
            <person name="Zhou Y."/>
            <person name="Lilburn T.G."/>
            <person name="Beck B.J."/>
            <person name="De Vos P."/>
            <person name="Vandamme P."/>
            <person name="Eisen J.A."/>
            <person name="Garrity G."/>
            <person name="Hugenholtz P."/>
            <person name="Kyrpides N.C."/>
        </authorList>
    </citation>
    <scope>NUCLEOTIDE SEQUENCE [LARGE SCALE GENOMIC DNA]</scope>
    <source>
        <strain evidence="3 5">CGMCC 1.5380</strain>
    </source>
</reference>
<dbReference type="EMBL" id="VLKX01000005">
    <property type="protein sequence ID" value="TWI48192.1"/>
    <property type="molecule type" value="Genomic_DNA"/>
</dbReference>
<evidence type="ECO:0000313" key="5">
    <source>
        <dbReference type="Proteomes" id="UP000321392"/>
    </source>
</evidence>
<dbReference type="GO" id="GO:0003887">
    <property type="term" value="F:DNA-directed DNA polymerase activity"/>
    <property type="evidence" value="ECO:0007669"/>
    <property type="project" value="InterPro"/>
</dbReference>
<comment type="caution">
    <text evidence="3">The sequence shown here is derived from an EMBL/GenBank/DDBJ whole genome shotgun (WGS) entry which is preliminary data.</text>
</comment>
<dbReference type="NCBIfam" id="TIGR00573">
    <property type="entry name" value="dnaq"/>
    <property type="match status" value="1"/>
</dbReference>
<dbReference type="GO" id="GO:0045004">
    <property type="term" value="P:DNA replication proofreading"/>
    <property type="evidence" value="ECO:0007669"/>
    <property type="project" value="TreeGrafter"/>
</dbReference>
<feature type="domain" description="Exonuclease" evidence="1">
    <location>
        <begin position="1"/>
        <end position="177"/>
    </location>
</feature>
<keyword evidence="4" id="KW-1185">Reference proteome</keyword>
<organism evidence="3 5">
    <name type="scientific">Flavobacterium glaciei</name>
    <dbReference type="NCBI Taxonomy" id="386300"/>
    <lineage>
        <taxon>Bacteria</taxon>
        <taxon>Pseudomonadati</taxon>
        <taxon>Bacteroidota</taxon>
        <taxon>Flavobacteriia</taxon>
        <taxon>Flavobacteriales</taxon>
        <taxon>Flavobacteriaceae</taxon>
        <taxon>Flavobacterium</taxon>
    </lineage>
</organism>
<evidence type="ECO:0000313" key="4">
    <source>
        <dbReference type="Proteomes" id="UP000254518"/>
    </source>
</evidence>
<dbReference type="RefSeq" id="WP_114754039.1">
    <property type="nucleotide sequence ID" value="NZ_QQBA01000005.1"/>
</dbReference>
<dbReference type="SUPFAM" id="SSF53098">
    <property type="entry name" value="Ribonuclease H-like"/>
    <property type="match status" value="1"/>
</dbReference>
<dbReference type="Gene3D" id="3.30.420.10">
    <property type="entry name" value="Ribonuclease H-like superfamily/Ribonuclease H"/>
    <property type="match status" value="1"/>
</dbReference>
<dbReference type="PANTHER" id="PTHR30231">
    <property type="entry name" value="DNA POLYMERASE III SUBUNIT EPSILON"/>
    <property type="match status" value="1"/>
</dbReference>
<dbReference type="InterPro" id="IPR006054">
    <property type="entry name" value="DnaQ"/>
</dbReference>
<evidence type="ECO:0000313" key="2">
    <source>
        <dbReference type="EMBL" id="RDI56282.1"/>
    </source>
</evidence>
<dbReference type="GO" id="GO:0008408">
    <property type="term" value="F:3'-5' exonuclease activity"/>
    <property type="evidence" value="ECO:0007669"/>
    <property type="project" value="TreeGrafter"/>
</dbReference>
<evidence type="ECO:0000259" key="1">
    <source>
        <dbReference type="SMART" id="SM00479"/>
    </source>
</evidence>
<evidence type="ECO:0000313" key="3">
    <source>
        <dbReference type="EMBL" id="TWI48192.1"/>
    </source>
</evidence>